<sequence>MRWLLTLLVIVALFLHNLPYLIRDQAVIWLRSQGVETASLKALNVNWLSGEIEILELRAESDGHQSLNIDRLFVKLDYAALTDQRILVRTIQLKGLNSGIVEQAPSLWLGPIDLNALSGDSSTQETSDTGSAWLPGIDDIQLEDIRWYTAMAGQEHQLSIEQGELKDFHFWNKEQPTALNLDGSINGAPLSLKTEMTPLPEEKRSTLRVNISQFPLHSVTALIEPGLKAFIDLDLKISADFKGESGQVKQSGSIRVSDLKLARDGLDVQQSDLNWKGDVAVSLRDGQPDNLSVKGLLTGNKLDLKQPETALQLAGYTLSLNTQLEGKQQSLSQKGPLNLTGLQASMGDQSLQSATFDWDGAVALVLNQGEPKDLHVNGGLSGQGLTLLQQKQQVKLGRYALNAQVNSADMVAFDIQLPSTELQQFSLSAAANPLLAIQKLMVKQAQVKLPLQVKTGPVSVDDLLVLGENKHLLKLARTRLKSVQFMPEQAAALGSLSMAGLDANVMLSPEGKMSDVDWLLAQLSPPSDDKAVEEKSTAETSKPLRISLKSFDLVGENQINFTDQGAEPAFSSTIDLETLTLGAVDTGTVQSTPFGLQAKINQFATLDLKGEAELSGDEHNADWQLNLKNLELPPLSPYAERFTGYYLNSGQFNLDAKGTLAAGKIDGTNQMRLNRLTVDQRDSDKVAAFSQKITMPLETAIMILEDNDNNIELDIPVSGSLSDPEFGYQSVINELAGRGLKTAAISFLTKSLQPYATLISLASTAMEASEKGTFITLTPVTFTPGSAALNGQGKEYLGKLSDMLQERKAMRLNICGRAVSADGPELMPALVAANKKRKKPLPQEALQKELQQKLLDLANQRAATVKQHMSASVDNSRLFLCFAKVEQAADAKARVELGL</sequence>
<evidence type="ECO:0000313" key="2">
    <source>
        <dbReference type="Proteomes" id="UP000640333"/>
    </source>
</evidence>
<proteinExistence type="predicted"/>
<evidence type="ECO:0000313" key="1">
    <source>
        <dbReference type="EMBL" id="MBE9396871.1"/>
    </source>
</evidence>
<accession>A0A8J7K9I7</accession>
<keyword evidence="2" id="KW-1185">Reference proteome</keyword>
<dbReference type="EMBL" id="JADEYS010000005">
    <property type="protein sequence ID" value="MBE9396871.1"/>
    <property type="molecule type" value="Genomic_DNA"/>
</dbReference>
<gene>
    <name evidence="1" type="ORF">IOQ59_06290</name>
</gene>
<dbReference type="AlphaFoldDB" id="A0A8J7K9I7"/>
<dbReference type="Proteomes" id="UP000640333">
    <property type="component" value="Unassembled WGS sequence"/>
</dbReference>
<dbReference type="InterPro" id="IPR008023">
    <property type="entry name" value="DUF748"/>
</dbReference>
<protein>
    <submittedName>
        <fullName evidence="1">DUF748 domain-containing protein</fullName>
    </submittedName>
</protein>
<comment type="caution">
    <text evidence="1">The sequence shown here is derived from an EMBL/GenBank/DDBJ whole genome shotgun (WGS) entry which is preliminary data.</text>
</comment>
<reference evidence="1" key="1">
    <citation type="submission" date="2020-10" db="EMBL/GenBank/DDBJ databases">
        <title>Bacterium isolated from coastal waters sediment.</title>
        <authorList>
            <person name="Chen R.-J."/>
            <person name="Lu D.-C."/>
            <person name="Zhu K.-L."/>
            <person name="Du Z.-J."/>
        </authorList>
    </citation>
    <scope>NUCLEOTIDE SEQUENCE</scope>
    <source>
        <strain evidence="1">N1Y112</strain>
    </source>
</reference>
<dbReference type="InterPro" id="IPR036737">
    <property type="entry name" value="OmpA-like_sf"/>
</dbReference>
<dbReference type="Pfam" id="PF05359">
    <property type="entry name" value="DUF748"/>
    <property type="match status" value="1"/>
</dbReference>
<organism evidence="1 2">
    <name type="scientific">Pontibacterium sinense</name>
    <dbReference type="NCBI Taxonomy" id="2781979"/>
    <lineage>
        <taxon>Bacteria</taxon>
        <taxon>Pseudomonadati</taxon>
        <taxon>Pseudomonadota</taxon>
        <taxon>Gammaproteobacteria</taxon>
        <taxon>Oceanospirillales</taxon>
        <taxon>Oceanospirillaceae</taxon>
        <taxon>Pontibacterium</taxon>
    </lineage>
</organism>
<dbReference type="RefSeq" id="WP_193952427.1">
    <property type="nucleotide sequence ID" value="NZ_JADEYS010000005.1"/>
</dbReference>
<name>A0A8J7K9I7_9GAMM</name>
<dbReference type="Gene3D" id="3.30.1330.60">
    <property type="entry name" value="OmpA-like domain"/>
    <property type="match status" value="1"/>
</dbReference>